<proteinExistence type="predicted"/>
<sequence>MRLLLDSHVLLWWLDGDERLGQVAVDAIADGGNDAIVSVATLWELTIKQGIGTLEIDGDLRTHLTEEGFTELPITGSHADAVGDLPPHHRDPFDRMLVAQARVEGLTLVTADSRLYEYDVPVLKA</sequence>
<reference evidence="6 7" key="1">
    <citation type="submission" date="2021-03" db="EMBL/GenBank/DDBJ databases">
        <title>Sequencing the genomes of 1000 actinobacteria strains.</title>
        <authorList>
            <person name="Klenk H.-P."/>
        </authorList>
    </citation>
    <scope>NUCLEOTIDE SEQUENCE [LARGE SCALE GENOMIC DNA]</scope>
    <source>
        <strain evidence="6 7">DSM 45256</strain>
    </source>
</reference>
<evidence type="ECO:0000256" key="1">
    <source>
        <dbReference type="ARBA" id="ARBA00022722"/>
    </source>
</evidence>
<evidence type="ECO:0000256" key="3">
    <source>
        <dbReference type="ARBA" id="ARBA00022801"/>
    </source>
</evidence>
<gene>
    <name evidence="6" type="ORF">JOF36_002787</name>
</gene>
<dbReference type="InterPro" id="IPR002716">
    <property type="entry name" value="PIN_dom"/>
</dbReference>
<dbReference type="Proteomes" id="UP001519295">
    <property type="component" value="Unassembled WGS sequence"/>
</dbReference>
<dbReference type="EMBL" id="JAGINU010000001">
    <property type="protein sequence ID" value="MBP2367091.1"/>
    <property type="molecule type" value="Genomic_DNA"/>
</dbReference>
<accession>A0ABS4VTH8</accession>
<evidence type="ECO:0000259" key="5">
    <source>
        <dbReference type="Pfam" id="PF01850"/>
    </source>
</evidence>
<dbReference type="InterPro" id="IPR052919">
    <property type="entry name" value="TA_system_RNase"/>
</dbReference>
<evidence type="ECO:0000313" key="7">
    <source>
        <dbReference type="Proteomes" id="UP001519295"/>
    </source>
</evidence>
<dbReference type="CDD" id="cd09872">
    <property type="entry name" value="PIN_Sll0205-like"/>
    <property type="match status" value="1"/>
</dbReference>
<keyword evidence="4" id="KW-0460">Magnesium</keyword>
<dbReference type="Gene3D" id="3.40.50.1010">
    <property type="entry name" value="5'-nuclease"/>
    <property type="match status" value="1"/>
</dbReference>
<feature type="domain" description="PIN" evidence="5">
    <location>
        <begin position="4"/>
        <end position="119"/>
    </location>
</feature>
<dbReference type="SUPFAM" id="SSF88723">
    <property type="entry name" value="PIN domain-like"/>
    <property type="match status" value="1"/>
</dbReference>
<keyword evidence="7" id="KW-1185">Reference proteome</keyword>
<dbReference type="InterPro" id="IPR029060">
    <property type="entry name" value="PIN-like_dom_sf"/>
</dbReference>
<dbReference type="InterPro" id="IPR041705">
    <property type="entry name" value="PIN_Sll0205"/>
</dbReference>
<organism evidence="6 7">
    <name type="scientific">Pseudonocardia parietis</name>
    <dbReference type="NCBI Taxonomy" id="570936"/>
    <lineage>
        <taxon>Bacteria</taxon>
        <taxon>Bacillati</taxon>
        <taxon>Actinomycetota</taxon>
        <taxon>Actinomycetes</taxon>
        <taxon>Pseudonocardiales</taxon>
        <taxon>Pseudonocardiaceae</taxon>
        <taxon>Pseudonocardia</taxon>
    </lineage>
</organism>
<keyword evidence="1" id="KW-0540">Nuclease</keyword>
<evidence type="ECO:0000256" key="2">
    <source>
        <dbReference type="ARBA" id="ARBA00022723"/>
    </source>
</evidence>
<dbReference type="Pfam" id="PF01850">
    <property type="entry name" value="PIN"/>
    <property type="match status" value="1"/>
</dbReference>
<name>A0ABS4VTH8_9PSEU</name>
<keyword evidence="2" id="KW-0479">Metal-binding</keyword>
<dbReference type="PANTHER" id="PTHR36173:SF2">
    <property type="entry name" value="RIBONUCLEASE VAPC16"/>
    <property type="match status" value="1"/>
</dbReference>
<protein>
    <submittedName>
        <fullName evidence="6">PIN domain nuclease of toxin-antitoxin system</fullName>
    </submittedName>
</protein>
<keyword evidence="3" id="KW-0378">Hydrolase</keyword>
<comment type="caution">
    <text evidence="6">The sequence shown here is derived from an EMBL/GenBank/DDBJ whole genome shotgun (WGS) entry which is preliminary data.</text>
</comment>
<dbReference type="RefSeq" id="WP_210027198.1">
    <property type="nucleotide sequence ID" value="NZ_JAGINU010000001.1"/>
</dbReference>
<evidence type="ECO:0000313" key="6">
    <source>
        <dbReference type="EMBL" id="MBP2367091.1"/>
    </source>
</evidence>
<evidence type="ECO:0000256" key="4">
    <source>
        <dbReference type="ARBA" id="ARBA00022842"/>
    </source>
</evidence>
<dbReference type="PANTHER" id="PTHR36173">
    <property type="entry name" value="RIBONUCLEASE VAPC16-RELATED"/>
    <property type="match status" value="1"/>
</dbReference>